<name>A0A2N0BLF2_9LEPT</name>
<dbReference type="OrthoDB" id="333820at2"/>
<organism evidence="1">
    <name type="scientific">Leptospira ellisii</name>
    <dbReference type="NCBI Taxonomy" id="2023197"/>
    <lineage>
        <taxon>Bacteria</taxon>
        <taxon>Pseudomonadati</taxon>
        <taxon>Spirochaetota</taxon>
        <taxon>Spirochaetia</taxon>
        <taxon>Leptospirales</taxon>
        <taxon>Leptospiraceae</taxon>
        <taxon>Leptospira</taxon>
    </lineage>
</organism>
<gene>
    <name evidence="1" type="ORF">CH379_19400</name>
</gene>
<accession>A0A2N0BLF2</accession>
<protein>
    <submittedName>
        <fullName evidence="1">Uncharacterized protein</fullName>
    </submittedName>
</protein>
<dbReference type="AlphaFoldDB" id="A0A2N0BLF2"/>
<reference evidence="1" key="1">
    <citation type="submission" date="2017-07" db="EMBL/GenBank/DDBJ databases">
        <title>Leptospira spp. isolated from tropical soils.</title>
        <authorList>
            <person name="Thibeaux R."/>
            <person name="Iraola G."/>
            <person name="Ferres I."/>
            <person name="Bierque E."/>
            <person name="Girault D."/>
            <person name="Soupe-Gilbert M.-E."/>
            <person name="Picardeau M."/>
            <person name="Goarant C."/>
        </authorList>
    </citation>
    <scope>NUCLEOTIDE SEQUENCE [LARGE SCALE GENOMIC DNA]</scope>
    <source>
        <strain evidence="1">ATI7-C-A5</strain>
    </source>
</reference>
<dbReference type="EMBL" id="NPEF01000315">
    <property type="protein sequence ID" value="PJZ91303.1"/>
    <property type="molecule type" value="Genomic_DNA"/>
</dbReference>
<sequence>MVPFEILRPAYNLADNSLDEERSEHRTVYAESWKPKTKLRNSDHGIEYTTIQADILPDQDIRPTDLIKWPQGLTGEDFALRGKYLSILYFYPAPDANQNVHHIQIEG</sequence>
<comment type="caution">
    <text evidence="1">The sequence shown here is derived from an EMBL/GenBank/DDBJ whole genome shotgun (WGS) entry which is preliminary data.</text>
</comment>
<evidence type="ECO:0000313" key="1">
    <source>
        <dbReference type="EMBL" id="PJZ91303.1"/>
    </source>
</evidence>
<proteinExistence type="predicted"/>
<accession>A0A2N0B483</accession>